<dbReference type="AlphaFoldDB" id="A0A851GJJ3"/>
<dbReference type="GO" id="GO:0047474">
    <property type="term" value="F:long-chain fatty acid--protein ligase activity"/>
    <property type="evidence" value="ECO:0007669"/>
    <property type="project" value="InterPro"/>
</dbReference>
<dbReference type="InterPro" id="IPR042099">
    <property type="entry name" value="ANL_N_sf"/>
</dbReference>
<sequence>MNWKEQNPPPDPSAKIAEAIVSGALDDESFNRRALELFDYQFSRNLPYQRYCEHLDALPGKVSFWGDIPAIPTDAFKQHAHPLICRPDGKHHPYFQTSGTTTDIKGRHYFPSFELYEQSILRSWKLESIPPPQRALFLVAHPQQAPRSSLSHMMGVLDQQHQGGEKTWGLEASGALDLQSIQSCIAHSVDSLAPLAILGTALAFLHLLESCTIPVQLPPGSWIMETGGYKGSQRSLSKQELYRRLQNQFGIPPKLIVNEYSMTELSSQFYTRGLENAHHGPPWTRIRVVDPITGMDASSGSPGHLAIYDLANTQSVQAIQTQDLAVAHGPHSFFLLGRDPSALPRGCSRGADATFSSTP</sequence>
<protein>
    <recommendedName>
        <fullName evidence="1">Acyl-protein synthetase LuxE domain-containing protein</fullName>
    </recommendedName>
</protein>
<dbReference type="RefSeq" id="WP_178930889.1">
    <property type="nucleotide sequence ID" value="NZ_JACBAZ010000001.1"/>
</dbReference>
<dbReference type="Proteomes" id="UP000557872">
    <property type="component" value="Unassembled WGS sequence"/>
</dbReference>
<comment type="caution">
    <text evidence="2">The sequence shown here is derived from an EMBL/GenBank/DDBJ whole genome shotgun (WGS) entry which is preliminary data.</text>
</comment>
<organism evidence="2 3">
    <name type="scientific">Oceaniferula marina</name>
    <dbReference type="NCBI Taxonomy" id="2748318"/>
    <lineage>
        <taxon>Bacteria</taxon>
        <taxon>Pseudomonadati</taxon>
        <taxon>Verrucomicrobiota</taxon>
        <taxon>Verrucomicrobiia</taxon>
        <taxon>Verrucomicrobiales</taxon>
        <taxon>Verrucomicrobiaceae</taxon>
        <taxon>Oceaniferula</taxon>
    </lineage>
</organism>
<reference evidence="2 3" key="1">
    <citation type="submission" date="2020-07" db="EMBL/GenBank/DDBJ databases">
        <title>Roseicoccus Jingziensis gen. nov., sp. nov., isolated from coastal seawater.</title>
        <authorList>
            <person name="Feng X."/>
        </authorList>
    </citation>
    <scope>NUCLEOTIDE SEQUENCE [LARGE SCALE GENOMIC DNA]</scope>
    <source>
        <strain evidence="2 3">N1E253</strain>
    </source>
</reference>
<dbReference type="InterPro" id="IPR007534">
    <property type="entry name" value="LuxE"/>
</dbReference>
<dbReference type="Gene3D" id="3.40.50.12780">
    <property type="entry name" value="N-terminal domain of ligase-like"/>
    <property type="match status" value="1"/>
</dbReference>
<evidence type="ECO:0000259" key="1">
    <source>
        <dbReference type="Pfam" id="PF04443"/>
    </source>
</evidence>
<dbReference type="EMBL" id="JACBAZ010000001">
    <property type="protein sequence ID" value="NWK54354.1"/>
    <property type="molecule type" value="Genomic_DNA"/>
</dbReference>
<feature type="domain" description="Acyl-protein synthetase LuxE" evidence="1">
    <location>
        <begin position="207"/>
        <end position="326"/>
    </location>
</feature>
<evidence type="ECO:0000313" key="2">
    <source>
        <dbReference type="EMBL" id="NWK54354.1"/>
    </source>
</evidence>
<dbReference type="Pfam" id="PF04443">
    <property type="entry name" value="LuxE"/>
    <property type="match status" value="1"/>
</dbReference>
<gene>
    <name evidence="2" type="ORF">HW115_01935</name>
</gene>
<name>A0A851GJJ3_9BACT</name>
<dbReference type="GO" id="GO:0008218">
    <property type="term" value="P:bioluminescence"/>
    <property type="evidence" value="ECO:0007669"/>
    <property type="project" value="InterPro"/>
</dbReference>
<keyword evidence="3" id="KW-1185">Reference proteome</keyword>
<accession>A0A851GJJ3</accession>
<evidence type="ECO:0000313" key="3">
    <source>
        <dbReference type="Proteomes" id="UP000557872"/>
    </source>
</evidence>
<proteinExistence type="predicted"/>